<proteinExistence type="predicted"/>
<sequence length="574" mass="62938">MSGKKKGKEEEGKGGMAEALERDALLAIFELLPARALASAACVCRSWYYGVQTICSRPCIVSALSLQPNLKFAMEEVLEKVLAQPFRPQFAILFAGQKFNLSKISYMQLKSNLPGGIVVIGCHAAGLIGLDVATNKQKEVVFRHSETRSTTHQKSAGLVLTLGCFPGVHVETISLKNFYSENDVKNFVDQAGAGAFHGSGCEAPLSIVLLAKPRSDIKSLLERLDGAFMGKTIVTGGLCVDNLDNCLLSQCFTNDEPLVDDHEKLGQLATTSRGLEFEMKSRDQGTSKFLGSRSTTRVCKKQTCGQSSSNVTYKDVVGLVFKQVDSHRNEGDKFLHCHVVASGGLVPVGPVYVVVSVRETKDPVLQEATTWLTCMRENDDKELDGLSLFEDLDAQVGGDNSYLCIGVVRHRRRSNRIGQQEVFHLYEVQGADEEHLYVDGKGIKTGDKLRFYCTDAKAARLENIQKLNELEENVKSEAHASVTGPSKARKPSQVGALMFSCIGRGEEYFGEANVDSGDLLERFPDIPLSGMFCLGEIGPPSILPWETMNFSKPQQRQTVMNMYSTVCTLYSQDV</sequence>
<name>A0ACC2DDB5_DIPCM</name>
<dbReference type="EMBL" id="CM055097">
    <property type="protein sequence ID" value="KAJ7552314.1"/>
    <property type="molecule type" value="Genomic_DNA"/>
</dbReference>
<evidence type="ECO:0000313" key="1">
    <source>
        <dbReference type="EMBL" id="KAJ7552314.1"/>
    </source>
</evidence>
<accession>A0ACC2DDB5</accession>
<evidence type="ECO:0000313" key="2">
    <source>
        <dbReference type="Proteomes" id="UP001162992"/>
    </source>
</evidence>
<keyword evidence="2" id="KW-1185">Reference proteome</keyword>
<organism evidence="1 2">
    <name type="scientific">Diphasiastrum complanatum</name>
    <name type="common">Issler's clubmoss</name>
    <name type="synonym">Lycopodium complanatum</name>
    <dbReference type="NCBI Taxonomy" id="34168"/>
    <lineage>
        <taxon>Eukaryota</taxon>
        <taxon>Viridiplantae</taxon>
        <taxon>Streptophyta</taxon>
        <taxon>Embryophyta</taxon>
        <taxon>Tracheophyta</taxon>
        <taxon>Lycopodiopsida</taxon>
        <taxon>Lycopodiales</taxon>
        <taxon>Lycopodiaceae</taxon>
        <taxon>Lycopodioideae</taxon>
        <taxon>Diphasiastrum</taxon>
    </lineage>
</organism>
<reference evidence="2" key="1">
    <citation type="journal article" date="2024" name="Proc. Natl. Acad. Sci. U.S.A.">
        <title>Extraordinary preservation of gene collinearity over three hundred million years revealed in homosporous lycophytes.</title>
        <authorList>
            <person name="Li C."/>
            <person name="Wickell D."/>
            <person name="Kuo L.Y."/>
            <person name="Chen X."/>
            <person name="Nie B."/>
            <person name="Liao X."/>
            <person name="Peng D."/>
            <person name="Ji J."/>
            <person name="Jenkins J."/>
            <person name="Williams M."/>
            <person name="Shu S."/>
            <person name="Plott C."/>
            <person name="Barry K."/>
            <person name="Rajasekar S."/>
            <person name="Grimwood J."/>
            <person name="Han X."/>
            <person name="Sun S."/>
            <person name="Hou Z."/>
            <person name="He W."/>
            <person name="Dai G."/>
            <person name="Sun C."/>
            <person name="Schmutz J."/>
            <person name="Leebens-Mack J.H."/>
            <person name="Li F.W."/>
            <person name="Wang L."/>
        </authorList>
    </citation>
    <scope>NUCLEOTIDE SEQUENCE [LARGE SCALE GENOMIC DNA]</scope>
    <source>
        <strain evidence="2">cv. PW_Plant_1</strain>
    </source>
</reference>
<comment type="caution">
    <text evidence="1">The sequence shown here is derived from an EMBL/GenBank/DDBJ whole genome shotgun (WGS) entry which is preliminary data.</text>
</comment>
<gene>
    <name evidence="1" type="ORF">O6H91_06G049900</name>
</gene>
<dbReference type="Proteomes" id="UP001162992">
    <property type="component" value="Chromosome 6"/>
</dbReference>
<protein>
    <submittedName>
        <fullName evidence="1">Uncharacterized protein</fullName>
    </submittedName>
</protein>